<keyword evidence="5" id="KW-1185">Reference proteome</keyword>
<evidence type="ECO:0000256" key="1">
    <source>
        <dbReference type="SAM" id="MobiDB-lite"/>
    </source>
</evidence>
<name>A0A839RRQ2_9ACTN</name>
<feature type="domain" description="Phosphodiester glycosidase" evidence="3">
    <location>
        <begin position="273"/>
        <end position="338"/>
    </location>
</feature>
<organism evidence="4 5">
    <name type="scientific">Hoyosella altamirensis</name>
    <dbReference type="NCBI Taxonomy" id="616997"/>
    <lineage>
        <taxon>Bacteria</taxon>
        <taxon>Bacillati</taxon>
        <taxon>Actinomycetota</taxon>
        <taxon>Actinomycetes</taxon>
        <taxon>Mycobacteriales</taxon>
        <taxon>Hoyosellaceae</taxon>
        <taxon>Hoyosella</taxon>
    </lineage>
</organism>
<feature type="region of interest" description="Disordered" evidence="1">
    <location>
        <begin position="414"/>
        <end position="436"/>
    </location>
</feature>
<dbReference type="Proteomes" id="UP000567922">
    <property type="component" value="Unassembled WGS sequence"/>
</dbReference>
<reference evidence="4 5" key="1">
    <citation type="submission" date="2020-08" db="EMBL/GenBank/DDBJ databases">
        <title>Sequencing the genomes of 1000 actinobacteria strains.</title>
        <authorList>
            <person name="Klenk H.-P."/>
        </authorList>
    </citation>
    <scope>NUCLEOTIDE SEQUENCE [LARGE SCALE GENOMIC DNA]</scope>
    <source>
        <strain evidence="4 5">DSM 45258</strain>
    </source>
</reference>
<dbReference type="PROSITE" id="PS51257">
    <property type="entry name" value="PROKAR_LIPOPROTEIN"/>
    <property type="match status" value="1"/>
</dbReference>
<feature type="compositionally biased region" description="Basic and acidic residues" evidence="1">
    <location>
        <begin position="414"/>
        <end position="424"/>
    </location>
</feature>
<gene>
    <name evidence="4" type="ORF">FHU29_003102</name>
</gene>
<evidence type="ECO:0000259" key="3">
    <source>
        <dbReference type="Pfam" id="PF09992"/>
    </source>
</evidence>
<dbReference type="RefSeq" id="WP_157095124.1">
    <property type="nucleotide sequence ID" value="NZ_BDDI01000008.1"/>
</dbReference>
<accession>A0A839RRQ2</accession>
<dbReference type="AlphaFoldDB" id="A0A839RRQ2"/>
<dbReference type="OrthoDB" id="6463637at2"/>
<dbReference type="EMBL" id="JACHWS010000003">
    <property type="protein sequence ID" value="MBB3038633.1"/>
    <property type="molecule type" value="Genomic_DNA"/>
</dbReference>
<dbReference type="Pfam" id="PF09992">
    <property type="entry name" value="NAGPA"/>
    <property type="match status" value="1"/>
</dbReference>
<protein>
    <recommendedName>
        <fullName evidence="3">Phosphodiester glycosidase domain-containing protein</fullName>
    </recommendedName>
</protein>
<feature type="chain" id="PRO_5038451046" description="Phosphodiester glycosidase domain-containing protein" evidence="2">
    <location>
        <begin position="25"/>
        <end position="436"/>
    </location>
</feature>
<dbReference type="InterPro" id="IPR018711">
    <property type="entry name" value="NAGPA"/>
</dbReference>
<evidence type="ECO:0000313" key="4">
    <source>
        <dbReference type="EMBL" id="MBB3038633.1"/>
    </source>
</evidence>
<proteinExistence type="predicted"/>
<sequence>MRTWSRRYLTVAACLAVAACTVMAAGQAVAQEPDARTLVAAAIDDAGGRVVAYQAGPDFPAPMQSSDLSWYSTAHDVRIVVVPNASQSITGRLLLDAHGGSARCAGNPNAQTADGTVQQSALFTAREAWDALERPAILINTNFFDVRPQLGGQGWRDTNCSTPFGVYYDNHDDPGRERLDGGIRSDGTGRFYRGPMGLTGELENGWGRLATFLISGDGSGASTIEMLVAPRPFENPAAEQRLDELEASGRAFVAFAGLSLLHPSGDVDMPDEARTGRSAIGYSPKYDRLFLIQAGSNMDPESGLTQAELGDLLRGLGAAMGVQLDSGGSSALLVHRHSGVFWAGQGVYDGAAPAGACPELEDAVCSPGISPDGESRRVPAWLGIGSPAFPGEPAPEYYGVYEVVEVPEEEVGPEIEHGLDDPDHTILNGDTFEDDQ</sequence>
<evidence type="ECO:0000313" key="5">
    <source>
        <dbReference type="Proteomes" id="UP000567922"/>
    </source>
</evidence>
<keyword evidence="2" id="KW-0732">Signal</keyword>
<comment type="caution">
    <text evidence="4">The sequence shown here is derived from an EMBL/GenBank/DDBJ whole genome shotgun (WGS) entry which is preliminary data.</text>
</comment>
<feature type="signal peptide" evidence="2">
    <location>
        <begin position="1"/>
        <end position="24"/>
    </location>
</feature>
<evidence type="ECO:0000256" key="2">
    <source>
        <dbReference type="SAM" id="SignalP"/>
    </source>
</evidence>